<protein>
    <submittedName>
        <fullName evidence="2">FHA domain-containing protein</fullName>
    </submittedName>
</protein>
<dbReference type="PANTHER" id="PTHR23308">
    <property type="entry name" value="NUCLEAR INHIBITOR OF PROTEIN PHOSPHATASE-1"/>
    <property type="match status" value="1"/>
</dbReference>
<dbReference type="CDD" id="cd00060">
    <property type="entry name" value="FHA"/>
    <property type="match status" value="1"/>
</dbReference>
<sequence length="172" mass="18513">MILCPNCHHEEMPGSLFCSECGAQLVVTEVPTTQHIQRNPSDVLAVQPPVQTPLNGTATAPTVDAVVSLHIVDSGQIINLAGQTEFTIGRTAEGQPILPDVDLSPYEAYSKGVSRLHAALKIHNQRIVITDLGSANGTRVNGQKIVPHVDYPLNHGDMIALGKFTIQILIRK</sequence>
<gene>
    <name evidence="2" type="ORF">ENT37_13950</name>
</gene>
<comment type="caution">
    <text evidence="2">The sequence shown here is derived from an EMBL/GenBank/DDBJ whole genome shotgun (WGS) entry which is preliminary data.</text>
</comment>
<reference evidence="2" key="1">
    <citation type="journal article" date="2020" name="mSystems">
        <title>Genome- and Community-Level Interaction Insights into Carbon Utilization and Element Cycling Functions of Hydrothermarchaeota in Hydrothermal Sediment.</title>
        <authorList>
            <person name="Zhou Z."/>
            <person name="Liu Y."/>
            <person name="Xu W."/>
            <person name="Pan J."/>
            <person name="Luo Z.H."/>
            <person name="Li M."/>
        </authorList>
    </citation>
    <scope>NUCLEOTIDE SEQUENCE [LARGE SCALE GENOMIC DNA]</scope>
    <source>
        <strain evidence="2">SpSt-573</strain>
    </source>
</reference>
<dbReference type="PROSITE" id="PS50006">
    <property type="entry name" value="FHA_DOMAIN"/>
    <property type="match status" value="1"/>
</dbReference>
<dbReference type="InterPro" id="IPR000253">
    <property type="entry name" value="FHA_dom"/>
</dbReference>
<dbReference type="SUPFAM" id="SSF49879">
    <property type="entry name" value="SMAD/FHA domain"/>
    <property type="match status" value="1"/>
</dbReference>
<dbReference type="SMART" id="SM00240">
    <property type="entry name" value="FHA"/>
    <property type="match status" value="1"/>
</dbReference>
<proteinExistence type="predicted"/>
<dbReference type="Pfam" id="PF00498">
    <property type="entry name" value="FHA"/>
    <property type="match status" value="1"/>
</dbReference>
<evidence type="ECO:0000259" key="1">
    <source>
        <dbReference type="PROSITE" id="PS50006"/>
    </source>
</evidence>
<organism evidence="2">
    <name type="scientific">Anaerolinea thermolimosa</name>
    <dbReference type="NCBI Taxonomy" id="229919"/>
    <lineage>
        <taxon>Bacteria</taxon>
        <taxon>Bacillati</taxon>
        <taxon>Chloroflexota</taxon>
        <taxon>Anaerolineae</taxon>
        <taxon>Anaerolineales</taxon>
        <taxon>Anaerolineaceae</taxon>
        <taxon>Anaerolinea</taxon>
    </lineage>
</organism>
<dbReference type="EMBL" id="DSYK01000697">
    <property type="protein sequence ID" value="HGS22953.1"/>
    <property type="molecule type" value="Genomic_DNA"/>
</dbReference>
<dbReference type="AlphaFoldDB" id="A0A7C4KJR0"/>
<evidence type="ECO:0000313" key="2">
    <source>
        <dbReference type="EMBL" id="HGS22953.1"/>
    </source>
</evidence>
<accession>A0A7C4KJR0</accession>
<dbReference type="InterPro" id="IPR008984">
    <property type="entry name" value="SMAD_FHA_dom_sf"/>
</dbReference>
<feature type="domain" description="FHA" evidence="1">
    <location>
        <begin position="86"/>
        <end position="145"/>
    </location>
</feature>
<dbReference type="Gene3D" id="2.60.200.20">
    <property type="match status" value="1"/>
</dbReference>
<dbReference type="InterPro" id="IPR050923">
    <property type="entry name" value="Cell_Proc_Reg/RNA_Proc"/>
</dbReference>
<name>A0A7C4KJR0_9CHLR</name>